<comment type="caution">
    <text evidence="5">The sequence shown here is derived from an EMBL/GenBank/DDBJ whole genome shotgun (WGS) entry which is preliminary data.</text>
</comment>
<gene>
    <name evidence="3" type="ORF">T4A_13433</name>
    <name evidence="2" type="ORF">T4A_4248</name>
    <name evidence="5" type="ORF">T4B_1149</name>
    <name evidence="10" type="ORF">T4B_886</name>
    <name evidence="4" type="ORF">T4B_9431</name>
    <name evidence="6" type="ORF">T4C_10019</name>
    <name evidence="9" type="ORF">T4C_11362</name>
    <name evidence="11" type="ORF">T4C_11594</name>
    <name evidence="7" type="ORF">T4C_4773</name>
    <name evidence="8" type="ORF">T4C_7445</name>
</gene>
<sequence>MAGLLCILPIPLTMTDAVDPTTFRALATFSVTRVVSSPLSNRQFIINRLPFVPQAMTFTVW</sequence>
<keyword evidence="13" id="KW-1185">Reference proteome</keyword>
<proteinExistence type="predicted"/>
<feature type="signal peptide" evidence="1">
    <location>
        <begin position="1"/>
        <end position="17"/>
    </location>
</feature>
<reference evidence="12 13" key="1">
    <citation type="submission" date="2015-01" db="EMBL/GenBank/DDBJ databases">
        <title>Evolution of Trichinella species and genotypes.</title>
        <authorList>
            <person name="Korhonen P.K."/>
            <person name="Edoardo P."/>
            <person name="Giuseppe L.R."/>
            <person name="Gasser R.B."/>
        </authorList>
    </citation>
    <scope>NUCLEOTIDE SEQUENCE [LARGE SCALE GENOMIC DNA]</scope>
    <source>
        <strain evidence="2">ISS13</strain>
        <strain evidence="6">ISS176</strain>
        <strain evidence="5">ISS588</strain>
    </source>
</reference>
<dbReference type="EMBL" id="JYDV01000276">
    <property type="protein sequence ID" value="KRZ23083.1"/>
    <property type="molecule type" value="Genomic_DNA"/>
</dbReference>
<dbReference type="EMBL" id="JYDV01000239">
    <property type="protein sequence ID" value="KRZ23847.1"/>
    <property type="molecule type" value="Genomic_DNA"/>
</dbReference>
<evidence type="ECO:0000313" key="4">
    <source>
        <dbReference type="EMBL" id="KRZ01337.1"/>
    </source>
</evidence>
<keyword evidence="1" id="KW-0732">Signal</keyword>
<dbReference type="EMBL" id="JYDR01000031">
    <property type="protein sequence ID" value="KRY73759.1"/>
    <property type="molecule type" value="Genomic_DNA"/>
</dbReference>
<evidence type="ECO:0000313" key="3">
    <source>
        <dbReference type="EMBL" id="KRY73769.1"/>
    </source>
</evidence>
<dbReference type="AlphaFoldDB" id="A0A0V1GU16"/>
<evidence type="ECO:0000313" key="12">
    <source>
        <dbReference type="Proteomes" id="UP000054632"/>
    </source>
</evidence>
<accession>A0A0V1GU16</accession>
<dbReference type="Proteomes" id="UP000054632">
    <property type="component" value="Unassembled WGS sequence"/>
</dbReference>
<evidence type="ECO:0000313" key="7">
    <source>
        <dbReference type="EMBL" id="KRZ23083.1"/>
    </source>
</evidence>
<dbReference type="EMBL" id="JYDS01000650">
    <property type="protein sequence ID" value="KRZ01337.1"/>
    <property type="molecule type" value="Genomic_DNA"/>
</dbReference>
<name>A0A0V1GU16_TRIPS</name>
<evidence type="ECO:0000313" key="2">
    <source>
        <dbReference type="EMBL" id="KRY73759.1"/>
    </source>
</evidence>
<dbReference type="EMBL" id="JYDV01000277">
    <property type="protein sequence ID" value="KRZ23043.1"/>
    <property type="molecule type" value="Genomic_DNA"/>
</dbReference>
<dbReference type="EMBL" id="JYDV01000239">
    <property type="protein sequence ID" value="KRZ23848.1"/>
    <property type="molecule type" value="Genomic_DNA"/>
</dbReference>
<dbReference type="Proteomes" id="UP000054826">
    <property type="component" value="Unassembled WGS sequence"/>
</dbReference>
<evidence type="ECO:0000313" key="9">
    <source>
        <dbReference type="EMBL" id="KRZ23848.1"/>
    </source>
</evidence>
<dbReference type="Proteomes" id="UP000054805">
    <property type="component" value="Unassembled WGS sequence"/>
</dbReference>
<evidence type="ECO:0000313" key="13">
    <source>
        <dbReference type="Proteomes" id="UP000054805"/>
    </source>
</evidence>
<evidence type="ECO:0000313" key="8">
    <source>
        <dbReference type="EMBL" id="KRZ23847.1"/>
    </source>
</evidence>
<evidence type="ECO:0000313" key="10">
    <source>
        <dbReference type="EMBL" id="KRZ25185.1"/>
    </source>
</evidence>
<dbReference type="EMBL" id="JYDR01000031">
    <property type="protein sequence ID" value="KRY73769.1"/>
    <property type="molecule type" value="Genomic_DNA"/>
</dbReference>
<evidence type="ECO:0000313" key="11">
    <source>
        <dbReference type="EMBL" id="KRZ40129.1"/>
    </source>
</evidence>
<feature type="chain" id="PRO_5010442919" evidence="1">
    <location>
        <begin position="18"/>
        <end position="61"/>
    </location>
</feature>
<dbReference type="EMBL" id="JYDS01000608">
    <property type="protein sequence ID" value="KRZ01783.1"/>
    <property type="molecule type" value="Genomic_DNA"/>
</dbReference>
<protein>
    <submittedName>
        <fullName evidence="5">Uncharacterized protein</fullName>
    </submittedName>
</protein>
<evidence type="ECO:0000313" key="5">
    <source>
        <dbReference type="EMBL" id="KRZ01783.1"/>
    </source>
</evidence>
<evidence type="ECO:0000313" key="6">
    <source>
        <dbReference type="EMBL" id="KRZ23043.1"/>
    </source>
</evidence>
<organism evidence="5 13">
    <name type="scientific">Trichinella pseudospiralis</name>
    <name type="common">Parasitic roundworm</name>
    <dbReference type="NCBI Taxonomy" id="6337"/>
    <lineage>
        <taxon>Eukaryota</taxon>
        <taxon>Metazoa</taxon>
        <taxon>Ecdysozoa</taxon>
        <taxon>Nematoda</taxon>
        <taxon>Enoplea</taxon>
        <taxon>Dorylaimia</taxon>
        <taxon>Trichinellida</taxon>
        <taxon>Trichinellidae</taxon>
        <taxon>Trichinella</taxon>
    </lineage>
</organism>
<evidence type="ECO:0000256" key="1">
    <source>
        <dbReference type="SAM" id="SignalP"/>
    </source>
</evidence>
<dbReference type="EMBL" id="JYDV01000029">
    <property type="protein sequence ID" value="KRZ40129.1"/>
    <property type="molecule type" value="Genomic_DNA"/>
</dbReference>
<dbReference type="EMBL" id="JYDS01000106">
    <property type="protein sequence ID" value="KRZ25185.1"/>
    <property type="molecule type" value="Genomic_DNA"/>
</dbReference>